<feature type="region of interest" description="Disordered" evidence="1">
    <location>
        <begin position="17"/>
        <end position="123"/>
    </location>
</feature>
<dbReference type="Proteomes" id="UP000762676">
    <property type="component" value="Unassembled WGS sequence"/>
</dbReference>
<evidence type="ECO:0000313" key="3">
    <source>
        <dbReference type="Proteomes" id="UP000762676"/>
    </source>
</evidence>
<accession>A0AAV4J657</accession>
<protein>
    <submittedName>
        <fullName evidence="2">Uncharacterized protein</fullName>
    </submittedName>
</protein>
<feature type="compositionally biased region" description="Basic and acidic residues" evidence="1">
    <location>
        <begin position="21"/>
        <end position="33"/>
    </location>
</feature>
<reference evidence="2 3" key="1">
    <citation type="journal article" date="2021" name="Elife">
        <title>Chloroplast acquisition without the gene transfer in kleptoplastic sea slugs, Plakobranchus ocellatus.</title>
        <authorList>
            <person name="Maeda T."/>
            <person name="Takahashi S."/>
            <person name="Yoshida T."/>
            <person name="Shimamura S."/>
            <person name="Takaki Y."/>
            <person name="Nagai Y."/>
            <person name="Toyoda A."/>
            <person name="Suzuki Y."/>
            <person name="Arimoto A."/>
            <person name="Ishii H."/>
            <person name="Satoh N."/>
            <person name="Nishiyama T."/>
            <person name="Hasebe M."/>
            <person name="Maruyama T."/>
            <person name="Minagawa J."/>
            <person name="Obokata J."/>
            <person name="Shigenobu S."/>
        </authorList>
    </citation>
    <scope>NUCLEOTIDE SEQUENCE [LARGE SCALE GENOMIC DNA]</scope>
</reference>
<proteinExistence type="predicted"/>
<gene>
    <name evidence="2" type="ORF">ElyMa_004992600</name>
</gene>
<feature type="compositionally biased region" description="Polar residues" evidence="1">
    <location>
        <begin position="108"/>
        <end position="123"/>
    </location>
</feature>
<evidence type="ECO:0000256" key="1">
    <source>
        <dbReference type="SAM" id="MobiDB-lite"/>
    </source>
</evidence>
<feature type="compositionally biased region" description="Acidic residues" evidence="1">
    <location>
        <begin position="38"/>
        <end position="71"/>
    </location>
</feature>
<comment type="caution">
    <text evidence="2">The sequence shown here is derived from an EMBL/GenBank/DDBJ whole genome shotgun (WGS) entry which is preliminary data.</text>
</comment>
<dbReference type="AlphaFoldDB" id="A0AAV4J657"/>
<evidence type="ECO:0000313" key="2">
    <source>
        <dbReference type="EMBL" id="GFS17850.1"/>
    </source>
</evidence>
<organism evidence="2 3">
    <name type="scientific">Elysia marginata</name>
    <dbReference type="NCBI Taxonomy" id="1093978"/>
    <lineage>
        <taxon>Eukaryota</taxon>
        <taxon>Metazoa</taxon>
        <taxon>Spiralia</taxon>
        <taxon>Lophotrochozoa</taxon>
        <taxon>Mollusca</taxon>
        <taxon>Gastropoda</taxon>
        <taxon>Heterobranchia</taxon>
        <taxon>Euthyneura</taxon>
        <taxon>Panpulmonata</taxon>
        <taxon>Sacoglossa</taxon>
        <taxon>Placobranchoidea</taxon>
        <taxon>Plakobranchidae</taxon>
        <taxon>Elysia</taxon>
    </lineage>
</organism>
<sequence>MTTMMMMAMTKIQWSQCLSSKGDDSDDTGRNEDYGGIDTDDDGGNDTDDDGGIDTDDDGGIDTDDDDDGDNPDPPLGSNREPGLQERAALHGRRMANASRPHTHRSLSRLSPSLDTATVGSQPHSIAVDKQHGLSSTSDDRVSSHIGQVMTDCQDSLVHTDHSLSHIECKSKTLRGGETDPSPTPHLTVRCQSDGVSTYPVAAFLGPVSSICFCPNF</sequence>
<name>A0AAV4J657_9GAST</name>
<dbReference type="EMBL" id="BMAT01009984">
    <property type="protein sequence ID" value="GFS17850.1"/>
    <property type="molecule type" value="Genomic_DNA"/>
</dbReference>
<keyword evidence="3" id="KW-1185">Reference proteome</keyword>